<proteinExistence type="predicted"/>
<reference evidence="1 2" key="1">
    <citation type="submission" date="2019-05" db="EMBL/GenBank/DDBJ databases">
        <title>Streptomyces marianii sp. nov., a novel marine actinomycete from southern coast of India.</title>
        <authorList>
            <person name="Iniyan A.M."/>
            <person name="Wink J."/>
            <person name="Ramprasad E."/>
            <person name="Ramana C.V."/>
            <person name="Bunk B."/>
            <person name="Sproer C."/>
            <person name="Joseph F.-J.R.S."/>
            <person name="Vincent S.G.P."/>
        </authorList>
    </citation>
    <scope>NUCLEOTIDE SEQUENCE [LARGE SCALE GENOMIC DNA]</scope>
    <source>
        <strain evidence="1 2">ICN19</strain>
    </source>
</reference>
<dbReference type="OrthoDB" id="3461247at2"/>
<dbReference type="Proteomes" id="UP000305921">
    <property type="component" value="Unassembled WGS sequence"/>
</dbReference>
<dbReference type="EMBL" id="VAWE01000001">
    <property type="protein sequence ID" value="TLQ43198.1"/>
    <property type="molecule type" value="Genomic_DNA"/>
</dbReference>
<evidence type="ECO:0000313" key="2">
    <source>
        <dbReference type="Proteomes" id="UP000305921"/>
    </source>
</evidence>
<evidence type="ECO:0000313" key="1">
    <source>
        <dbReference type="EMBL" id="TLQ43198.1"/>
    </source>
</evidence>
<accession>A0A5R9DZW0</accession>
<organism evidence="1 2">
    <name type="scientific">Streptomyces marianii</name>
    <dbReference type="NCBI Taxonomy" id="1817406"/>
    <lineage>
        <taxon>Bacteria</taxon>
        <taxon>Bacillati</taxon>
        <taxon>Actinomycetota</taxon>
        <taxon>Actinomycetes</taxon>
        <taxon>Kitasatosporales</taxon>
        <taxon>Streptomycetaceae</taxon>
        <taxon>Streptomyces</taxon>
    </lineage>
</organism>
<comment type="caution">
    <text evidence="1">The sequence shown here is derived from an EMBL/GenBank/DDBJ whole genome shotgun (WGS) entry which is preliminary data.</text>
</comment>
<dbReference type="AlphaFoldDB" id="A0A5R9DZW0"/>
<name>A0A5R9DZW0_9ACTN</name>
<dbReference type="RefSeq" id="WP_138052622.1">
    <property type="nucleotide sequence ID" value="NZ_VAWE01000001.1"/>
</dbReference>
<protein>
    <submittedName>
        <fullName evidence="1">Uncharacterized protein</fullName>
    </submittedName>
</protein>
<sequence length="86" mass="10133">MLLHVCNGEQVDGMVAVLPETFTALPSTSLRKDQLRLVHRVRSIEREHLPWAETTRPNTHRGFAATPRSRRWRPDDYVTAAWWRRQ</sequence>
<gene>
    <name evidence="1" type="ORF">FEF34_08635</name>
</gene>
<keyword evidence="2" id="KW-1185">Reference proteome</keyword>